<feature type="region of interest" description="Disordered" evidence="1">
    <location>
        <begin position="1"/>
        <end position="99"/>
    </location>
</feature>
<evidence type="ECO:0000256" key="1">
    <source>
        <dbReference type="SAM" id="MobiDB-lite"/>
    </source>
</evidence>
<reference evidence="2 3" key="1">
    <citation type="submission" date="2020-12" db="EMBL/GenBank/DDBJ databases">
        <title>Concerted genomic and epigenomic changes stabilize Arabidopsis allopolyploids.</title>
        <authorList>
            <person name="Chen Z."/>
        </authorList>
    </citation>
    <scope>NUCLEOTIDE SEQUENCE [LARGE SCALE GENOMIC DNA]</scope>
    <source>
        <strain evidence="2">As9502</strain>
        <tissue evidence="2">Leaf</tissue>
    </source>
</reference>
<protein>
    <submittedName>
        <fullName evidence="2">Uncharacterized protein</fullName>
    </submittedName>
</protein>
<organism evidence="2 3">
    <name type="scientific">Arabidopsis suecica</name>
    <name type="common">Swedish thale-cress</name>
    <name type="synonym">Cardaminopsis suecica</name>
    <dbReference type="NCBI Taxonomy" id="45249"/>
    <lineage>
        <taxon>Eukaryota</taxon>
        <taxon>Viridiplantae</taxon>
        <taxon>Streptophyta</taxon>
        <taxon>Embryophyta</taxon>
        <taxon>Tracheophyta</taxon>
        <taxon>Spermatophyta</taxon>
        <taxon>Magnoliopsida</taxon>
        <taxon>eudicotyledons</taxon>
        <taxon>Gunneridae</taxon>
        <taxon>Pentapetalae</taxon>
        <taxon>rosids</taxon>
        <taxon>malvids</taxon>
        <taxon>Brassicales</taxon>
        <taxon>Brassicaceae</taxon>
        <taxon>Camelineae</taxon>
        <taxon>Arabidopsis</taxon>
    </lineage>
</organism>
<name>A0A8T1ZW02_ARASU</name>
<keyword evidence="3" id="KW-1185">Reference proteome</keyword>
<evidence type="ECO:0000313" key="2">
    <source>
        <dbReference type="EMBL" id="KAG7564341.1"/>
    </source>
</evidence>
<gene>
    <name evidence="2" type="ORF">ISN44_As10g011110</name>
</gene>
<proteinExistence type="predicted"/>
<dbReference type="Proteomes" id="UP000694251">
    <property type="component" value="Chromosome 10"/>
</dbReference>
<feature type="non-terminal residue" evidence="2">
    <location>
        <position position="1"/>
    </location>
</feature>
<feature type="compositionally biased region" description="Acidic residues" evidence="1">
    <location>
        <begin position="1"/>
        <end position="14"/>
    </location>
</feature>
<comment type="caution">
    <text evidence="2">The sequence shown here is derived from an EMBL/GenBank/DDBJ whole genome shotgun (WGS) entry which is preliminary data.</text>
</comment>
<evidence type="ECO:0000313" key="3">
    <source>
        <dbReference type="Proteomes" id="UP000694251"/>
    </source>
</evidence>
<accession>A0A8T1ZW02</accession>
<dbReference type="AlphaFoldDB" id="A0A8T1ZW02"/>
<dbReference type="EMBL" id="JAEFBJ010000010">
    <property type="protein sequence ID" value="KAG7564341.1"/>
    <property type="molecule type" value="Genomic_DNA"/>
</dbReference>
<sequence length="99" mass="10591">TEPDSDGDDMECEDSVAKTNDESLQVEEGVDGAMGRRKGTVRLKGVSSKKRNAQLLTSPRRRLVQKGGEKVANGKNPKNQDMVKGTAGGGKPPKPKVDK</sequence>
<feature type="compositionally biased region" description="Basic residues" evidence="1">
    <location>
        <begin position="35"/>
        <end position="52"/>
    </location>
</feature>